<accession>A0A9N9A8B5</accession>
<dbReference type="Proteomes" id="UP000789706">
    <property type="component" value="Unassembled WGS sequence"/>
</dbReference>
<dbReference type="Gene3D" id="3.30.710.10">
    <property type="entry name" value="Potassium Channel Kv1.1, Chain A"/>
    <property type="match status" value="1"/>
</dbReference>
<proteinExistence type="predicted"/>
<sequence length="51" mass="5784">MKMRGSSLVKDLEQLINNPIYSDLRIISEDNVILYGCRSILAARSAEKLMN</sequence>
<evidence type="ECO:0000313" key="1">
    <source>
        <dbReference type="EMBL" id="CAG8521033.1"/>
    </source>
</evidence>
<protein>
    <submittedName>
        <fullName evidence="1">4418_t:CDS:1</fullName>
    </submittedName>
</protein>
<comment type="caution">
    <text evidence="1">The sequence shown here is derived from an EMBL/GenBank/DDBJ whole genome shotgun (WGS) entry which is preliminary data.</text>
</comment>
<evidence type="ECO:0000313" key="2">
    <source>
        <dbReference type="Proteomes" id="UP000789706"/>
    </source>
</evidence>
<name>A0A9N9A8B5_9GLOM</name>
<dbReference type="OrthoDB" id="2398535at2759"/>
<reference evidence="1" key="1">
    <citation type="submission" date="2021-06" db="EMBL/GenBank/DDBJ databases">
        <authorList>
            <person name="Kallberg Y."/>
            <person name="Tangrot J."/>
            <person name="Rosling A."/>
        </authorList>
    </citation>
    <scope>NUCLEOTIDE SEQUENCE</scope>
    <source>
        <strain evidence="1">AZ414A</strain>
    </source>
</reference>
<dbReference type="EMBL" id="CAJVPK010000518">
    <property type="protein sequence ID" value="CAG8521033.1"/>
    <property type="molecule type" value="Genomic_DNA"/>
</dbReference>
<dbReference type="InterPro" id="IPR011333">
    <property type="entry name" value="SKP1/BTB/POZ_sf"/>
</dbReference>
<dbReference type="AlphaFoldDB" id="A0A9N9A8B5"/>
<gene>
    <name evidence="1" type="ORF">DEBURN_LOCUS5662</name>
</gene>
<keyword evidence="2" id="KW-1185">Reference proteome</keyword>
<organism evidence="1 2">
    <name type="scientific">Diversispora eburnea</name>
    <dbReference type="NCBI Taxonomy" id="1213867"/>
    <lineage>
        <taxon>Eukaryota</taxon>
        <taxon>Fungi</taxon>
        <taxon>Fungi incertae sedis</taxon>
        <taxon>Mucoromycota</taxon>
        <taxon>Glomeromycotina</taxon>
        <taxon>Glomeromycetes</taxon>
        <taxon>Diversisporales</taxon>
        <taxon>Diversisporaceae</taxon>
        <taxon>Diversispora</taxon>
    </lineage>
</organism>